<feature type="compositionally biased region" description="Basic and acidic residues" evidence="9">
    <location>
        <begin position="349"/>
        <end position="362"/>
    </location>
</feature>
<feature type="transmembrane region" description="Helical" evidence="10">
    <location>
        <begin position="94"/>
        <end position="111"/>
    </location>
</feature>
<evidence type="ECO:0000256" key="7">
    <source>
        <dbReference type="ARBA" id="ARBA00022840"/>
    </source>
</evidence>
<dbReference type="SUPFAM" id="SSF55874">
    <property type="entry name" value="ATPase domain of HSP90 chaperone/DNA topoisomerase II/histidine kinase"/>
    <property type="match status" value="1"/>
</dbReference>
<sequence length="418" mass="46305">MTKELKLLRYGLIAVPAFLSMYVQEYISYDRFTLHLLILLLLAALGARLPARFTAAMTAAEMLYASWLCFRYGSLMALPSLSALLVYSRFRPRPLPFVFAGIHLAALNAAVMEASPLIRAWVNLVFLLAAALAAQLHSAGRGKEETLHLYDELRKKHFELDEARSRLLQFAAQVENAAQAEERVRISRQLHDDIGHRLIRVKMMMEAALHTLPSAPEAGMTMMDQVRDQLAGCMDDLRFAVRRIGGKPQLEGAYALDRLLEETGRDTGIETSYTVEGTPYPLYPSLQVVLYKNAREAITNGLRHGLATSVGIKLRYSPSEVTMEISNNGRADMVECGNEMAESSGGNRGEGDNRDDGNRSERLAGGNREFRLAGGGGGMGFRGMEERTRLVGGTLQVRSAYPFTVITTLPVYKQSEII</sequence>
<dbReference type="GO" id="GO:0005524">
    <property type="term" value="F:ATP binding"/>
    <property type="evidence" value="ECO:0007669"/>
    <property type="project" value="UniProtKB-KW"/>
</dbReference>
<dbReference type="PATRIC" id="fig|1268072.3.peg.4555"/>
<dbReference type="KEGG" id="psab:PSAB_22110"/>
<evidence type="ECO:0000256" key="4">
    <source>
        <dbReference type="ARBA" id="ARBA00022679"/>
    </source>
</evidence>
<dbReference type="PANTHER" id="PTHR24421">
    <property type="entry name" value="NITRATE/NITRITE SENSOR PROTEIN NARX-RELATED"/>
    <property type="match status" value="1"/>
</dbReference>
<feature type="transmembrane region" description="Helical" evidence="10">
    <location>
        <begin position="33"/>
        <end position="51"/>
    </location>
</feature>
<dbReference type="InterPro" id="IPR011712">
    <property type="entry name" value="Sig_transdc_His_kin_sub3_dim/P"/>
</dbReference>
<dbReference type="Gene3D" id="3.30.565.10">
    <property type="entry name" value="Histidine kinase-like ATPase, C-terminal domain"/>
    <property type="match status" value="1"/>
</dbReference>
<dbReference type="PANTHER" id="PTHR24421:SF10">
    <property type="entry name" value="NITRATE_NITRITE SENSOR PROTEIN NARQ"/>
    <property type="match status" value="1"/>
</dbReference>
<dbReference type="EC" id="2.7.13.3" evidence="2"/>
<proteinExistence type="predicted"/>
<dbReference type="eggNOG" id="COG4585">
    <property type="taxonomic scope" value="Bacteria"/>
</dbReference>
<evidence type="ECO:0000256" key="9">
    <source>
        <dbReference type="SAM" id="MobiDB-lite"/>
    </source>
</evidence>
<evidence type="ECO:0000256" key="10">
    <source>
        <dbReference type="SAM" id="Phobius"/>
    </source>
</evidence>
<evidence type="ECO:0000256" key="2">
    <source>
        <dbReference type="ARBA" id="ARBA00012438"/>
    </source>
</evidence>
<dbReference type="OrthoDB" id="199946at2"/>
<name>X4ZIM6_9BACL</name>
<dbReference type="STRING" id="1268072.PSAB_22110"/>
<keyword evidence="10" id="KW-0472">Membrane</keyword>
<protein>
    <recommendedName>
        <fullName evidence="2">histidine kinase</fullName>
        <ecNumber evidence="2">2.7.13.3</ecNumber>
    </recommendedName>
</protein>
<evidence type="ECO:0000256" key="6">
    <source>
        <dbReference type="ARBA" id="ARBA00022777"/>
    </source>
</evidence>
<evidence type="ECO:0000313" key="12">
    <source>
        <dbReference type="EMBL" id="AHV99311.1"/>
    </source>
</evidence>
<evidence type="ECO:0000256" key="8">
    <source>
        <dbReference type="ARBA" id="ARBA00023012"/>
    </source>
</evidence>
<organism evidence="12 13">
    <name type="scientific">Paenibacillus sabinae T27</name>
    <dbReference type="NCBI Taxonomy" id="1268072"/>
    <lineage>
        <taxon>Bacteria</taxon>
        <taxon>Bacillati</taxon>
        <taxon>Bacillota</taxon>
        <taxon>Bacilli</taxon>
        <taxon>Bacillales</taxon>
        <taxon>Paenibacillaceae</taxon>
        <taxon>Paenibacillus</taxon>
    </lineage>
</organism>
<dbReference type="GO" id="GO:0046983">
    <property type="term" value="F:protein dimerization activity"/>
    <property type="evidence" value="ECO:0007669"/>
    <property type="project" value="InterPro"/>
</dbReference>
<evidence type="ECO:0000256" key="5">
    <source>
        <dbReference type="ARBA" id="ARBA00022741"/>
    </source>
</evidence>
<dbReference type="RefSeq" id="WP_025336759.1">
    <property type="nucleotide sequence ID" value="NZ_CP004078.1"/>
</dbReference>
<keyword evidence="6 12" id="KW-0418">Kinase</keyword>
<dbReference type="Proteomes" id="UP000019772">
    <property type="component" value="Chromosome"/>
</dbReference>
<keyword evidence="10" id="KW-1133">Transmembrane helix</keyword>
<keyword evidence="3" id="KW-0597">Phosphoprotein</keyword>
<dbReference type="GO" id="GO:0016020">
    <property type="term" value="C:membrane"/>
    <property type="evidence" value="ECO:0007669"/>
    <property type="project" value="InterPro"/>
</dbReference>
<dbReference type="EMBL" id="CP004078">
    <property type="protein sequence ID" value="AHV99311.1"/>
    <property type="molecule type" value="Genomic_DNA"/>
</dbReference>
<feature type="transmembrane region" description="Helical" evidence="10">
    <location>
        <begin position="63"/>
        <end position="88"/>
    </location>
</feature>
<keyword evidence="4" id="KW-0808">Transferase</keyword>
<dbReference type="Gene3D" id="1.20.5.1930">
    <property type="match status" value="1"/>
</dbReference>
<keyword evidence="7" id="KW-0067">ATP-binding</keyword>
<feature type="domain" description="Signal transduction histidine kinase subgroup 3 dimerisation and phosphoacceptor" evidence="11">
    <location>
        <begin position="182"/>
        <end position="244"/>
    </location>
</feature>
<dbReference type="InterPro" id="IPR050482">
    <property type="entry name" value="Sensor_HK_TwoCompSys"/>
</dbReference>
<keyword evidence="8" id="KW-0902">Two-component regulatory system</keyword>
<keyword evidence="13" id="KW-1185">Reference proteome</keyword>
<comment type="catalytic activity">
    <reaction evidence="1">
        <text>ATP + protein L-histidine = ADP + protein N-phospho-L-histidine.</text>
        <dbReference type="EC" id="2.7.13.3"/>
    </reaction>
</comment>
<dbReference type="HOGENOM" id="CLU_629830_0_0_9"/>
<gene>
    <name evidence="12" type="ORF">PSAB_22110</name>
</gene>
<accession>X4ZIM6</accession>
<reference evidence="12 13" key="1">
    <citation type="journal article" date="2014" name="PLoS Genet.">
        <title>Comparative Genomic Analysis of N2-Fixing and Non-N2-Fixing Paenibacillus spp.: Organization, Evolution and Expression of the Nitrogen Fixation Genes.</title>
        <authorList>
            <person name="Xie J.B."/>
            <person name="Du Z."/>
            <person name="Bai L."/>
            <person name="Tian C."/>
            <person name="Zhang Y."/>
            <person name="Xie J.Y."/>
            <person name="Wang T."/>
            <person name="Liu X."/>
            <person name="Chen X."/>
            <person name="Cheng Q."/>
            <person name="Chen S."/>
            <person name="Li J."/>
        </authorList>
    </citation>
    <scope>NUCLEOTIDE SEQUENCE [LARGE SCALE GENOMIC DNA]</scope>
    <source>
        <strain evidence="12 13">T27</strain>
    </source>
</reference>
<keyword evidence="10" id="KW-0812">Transmembrane</keyword>
<dbReference type="GO" id="GO:0000155">
    <property type="term" value="F:phosphorelay sensor kinase activity"/>
    <property type="evidence" value="ECO:0007669"/>
    <property type="project" value="InterPro"/>
</dbReference>
<feature type="region of interest" description="Disordered" evidence="9">
    <location>
        <begin position="339"/>
        <end position="378"/>
    </location>
</feature>
<evidence type="ECO:0000259" key="11">
    <source>
        <dbReference type="Pfam" id="PF07730"/>
    </source>
</evidence>
<dbReference type="AlphaFoldDB" id="X4ZIM6"/>
<evidence type="ECO:0000313" key="13">
    <source>
        <dbReference type="Proteomes" id="UP000019772"/>
    </source>
</evidence>
<feature type="transmembrane region" description="Helical" evidence="10">
    <location>
        <begin position="118"/>
        <end position="136"/>
    </location>
</feature>
<dbReference type="InterPro" id="IPR036890">
    <property type="entry name" value="HATPase_C_sf"/>
</dbReference>
<feature type="transmembrane region" description="Helical" evidence="10">
    <location>
        <begin position="7"/>
        <end position="27"/>
    </location>
</feature>
<evidence type="ECO:0000256" key="1">
    <source>
        <dbReference type="ARBA" id="ARBA00000085"/>
    </source>
</evidence>
<evidence type="ECO:0000256" key="3">
    <source>
        <dbReference type="ARBA" id="ARBA00022553"/>
    </source>
</evidence>
<keyword evidence="5" id="KW-0547">Nucleotide-binding</keyword>
<dbReference type="Pfam" id="PF07730">
    <property type="entry name" value="HisKA_3"/>
    <property type="match status" value="1"/>
</dbReference>